<organism evidence="3 4">
    <name type="scientific">Auxenochlorella protothecoides</name>
    <name type="common">Green microalga</name>
    <name type="synonym">Chlorella protothecoides</name>
    <dbReference type="NCBI Taxonomy" id="3075"/>
    <lineage>
        <taxon>Eukaryota</taxon>
        <taxon>Viridiplantae</taxon>
        <taxon>Chlorophyta</taxon>
        <taxon>core chlorophytes</taxon>
        <taxon>Trebouxiophyceae</taxon>
        <taxon>Chlorellales</taxon>
        <taxon>Chlorellaceae</taxon>
        <taxon>Auxenochlorella</taxon>
    </lineage>
</organism>
<reference evidence="4" key="1">
    <citation type="journal article" date="2018" name="Algal Res.">
        <title>Characterization of plant carbon substrate utilization by Auxenochlorella protothecoides.</title>
        <authorList>
            <person name="Vogler B.W."/>
            <person name="Starkenburg S.R."/>
            <person name="Sudasinghe N."/>
            <person name="Schambach J.Y."/>
            <person name="Rollin J.A."/>
            <person name="Pattathil S."/>
            <person name="Barry A.N."/>
        </authorList>
    </citation>
    <scope>NUCLEOTIDE SEQUENCE [LARGE SCALE GENOMIC DNA]</scope>
    <source>
        <strain evidence="4">UTEX 25</strain>
    </source>
</reference>
<gene>
    <name evidence="3" type="ORF">APUTEX25_003257</name>
</gene>
<proteinExistence type="inferred from homology"/>
<dbReference type="EMBL" id="QOKY01000196">
    <property type="protein sequence ID" value="RMZ53723.1"/>
    <property type="molecule type" value="Genomic_DNA"/>
</dbReference>
<feature type="region of interest" description="Disordered" evidence="2">
    <location>
        <begin position="122"/>
        <end position="144"/>
    </location>
</feature>
<protein>
    <recommendedName>
        <fullName evidence="1">Telomerase reverse transcriptase</fullName>
        <ecNumber evidence="1">2.7.7.49</ecNumber>
    </recommendedName>
    <alternativeName>
        <fullName evidence="1">Telomerase catalytic subunit</fullName>
    </alternativeName>
</protein>
<dbReference type="GO" id="GO:0046872">
    <property type="term" value="F:metal ion binding"/>
    <property type="evidence" value="ECO:0007669"/>
    <property type="project" value="UniProtKB-KW"/>
</dbReference>
<evidence type="ECO:0000256" key="1">
    <source>
        <dbReference type="RuleBase" id="RU365061"/>
    </source>
</evidence>
<dbReference type="Proteomes" id="UP000279271">
    <property type="component" value="Unassembled WGS sequence"/>
</dbReference>
<comment type="function">
    <text evidence="1">Telomerase is a ribonucleoprotein enzyme essential for the replication of chromosome termini in most eukaryotes. It elongates telomeres. It is a reverse transcriptase that adds simple sequence repeats to chromosome ends by copying a template sequence within the RNA component of the enzyme.</text>
</comment>
<dbReference type="GO" id="GO:0003720">
    <property type="term" value="F:telomerase activity"/>
    <property type="evidence" value="ECO:0007669"/>
    <property type="project" value="InterPro"/>
</dbReference>
<dbReference type="PANTHER" id="PTHR12066">
    <property type="entry name" value="TELOMERASE REVERSE TRANSCRIPTASE"/>
    <property type="match status" value="1"/>
</dbReference>
<dbReference type="GO" id="GO:0042162">
    <property type="term" value="F:telomeric DNA binding"/>
    <property type="evidence" value="ECO:0007669"/>
    <property type="project" value="TreeGrafter"/>
</dbReference>
<evidence type="ECO:0000313" key="4">
    <source>
        <dbReference type="Proteomes" id="UP000279271"/>
    </source>
</evidence>
<sequence>MVGPGAPDLGPDFGLAQFSSQEQVVRLAVGRLLLSPNTRANVLCAGAKAEAPGRASLGSLGLGLASEPWRLLLSRIGDTLMLYLLLHCSMWSRVPNGTVVQLTGPPMARIARASVFGRRPEAARAPGAPASAKLEPGQQTMAASQDSTTYLLGPTGIEQEVLPAECQEGPEGPCGPQLGFAGSRPQHAQQARASPFQPAQRLAAMQLPRQLIFYSATFSGRAGLPSQHVLRQLSKQPKKGRHLYSIIFQVRASRCPFGALLEAICPLPAALCAPPPTAPGPTSVRAACTARLEQAMDAVHAALGEASRNAGLRGGNPRSLLSTQASTAACREGRRARPPRRS</sequence>
<accession>A0A3M7KT64</accession>
<keyword evidence="1" id="KW-0548">Nucleotidyltransferase</keyword>
<dbReference type="EC" id="2.7.7.49" evidence="1"/>
<keyword evidence="1" id="KW-0460">Magnesium</keyword>
<dbReference type="AlphaFoldDB" id="A0A3M7KT64"/>
<feature type="region of interest" description="Disordered" evidence="2">
    <location>
        <begin position="308"/>
        <end position="342"/>
    </location>
</feature>
<name>A0A3M7KT64_AUXPR</name>
<feature type="compositionally biased region" description="Low complexity" evidence="2">
    <location>
        <begin position="123"/>
        <end position="132"/>
    </location>
</feature>
<comment type="caution">
    <text evidence="3">The sequence shown here is derived from an EMBL/GenBank/DDBJ whole genome shotgun (WGS) entry which is preliminary data.</text>
</comment>
<dbReference type="PANTHER" id="PTHR12066:SF0">
    <property type="entry name" value="TELOMERASE REVERSE TRANSCRIPTASE"/>
    <property type="match status" value="1"/>
</dbReference>
<keyword evidence="1" id="KW-0808">Transferase</keyword>
<comment type="similarity">
    <text evidence="1">Belongs to the reverse transcriptase family. Telomerase subfamily.</text>
</comment>
<comment type="subcellular location">
    <subcellularLocation>
        <location evidence="1">Nucleus</location>
    </subcellularLocation>
    <subcellularLocation>
        <location evidence="1">Chromosome</location>
        <location evidence="1">Telomere</location>
    </subcellularLocation>
</comment>
<evidence type="ECO:0000256" key="2">
    <source>
        <dbReference type="SAM" id="MobiDB-lite"/>
    </source>
</evidence>
<keyword evidence="1" id="KW-0539">Nucleus</keyword>
<dbReference type="InterPro" id="IPR003545">
    <property type="entry name" value="Telomerase_RT"/>
</dbReference>
<keyword evidence="1" id="KW-0479">Metal-binding</keyword>
<dbReference type="GO" id="GO:0070034">
    <property type="term" value="F:telomerase RNA binding"/>
    <property type="evidence" value="ECO:0007669"/>
    <property type="project" value="TreeGrafter"/>
</dbReference>
<dbReference type="GO" id="GO:0000333">
    <property type="term" value="C:telomerase catalytic core complex"/>
    <property type="evidence" value="ECO:0007669"/>
    <property type="project" value="TreeGrafter"/>
</dbReference>
<comment type="catalytic activity">
    <reaction evidence="1">
        <text>DNA(n) + a 2'-deoxyribonucleoside 5'-triphosphate = DNA(n+1) + diphosphate</text>
        <dbReference type="Rhea" id="RHEA:22508"/>
        <dbReference type="Rhea" id="RHEA-COMP:17339"/>
        <dbReference type="Rhea" id="RHEA-COMP:17340"/>
        <dbReference type="ChEBI" id="CHEBI:33019"/>
        <dbReference type="ChEBI" id="CHEBI:61560"/>
        <dbReference type="ChEBI" id="CHEBI:173112"/>
        <dbReference type="EC" id="2.7.7.49"/>
    </reaction>
</comment>
<evidence type="ECO:0000313" key="3">
    <source>
        <dbReference type="EMBL" id="RMZ53723.1"/>
    </source>
</evidence>
<dbReference type="GO" id="GO:0000781">
    <property type="term" value="C:chromosome, telomeric region"/>
    <property type="evidence" value="ECO:0007669"/>
    <property type="project" value="UniProtKB-SubCell"/>
</dbReference>
<keyword evidence="1" id="KW-0695">RNA-directed DNA polymerase</keyword>
<keyword evidence="1" id="KW-0158">Chromosome</keyword>
<keyword evidence="1" id="KW-0779">Telomere</keyword>
<dbReference type="GO" id="GO:0007004">
    <property type="term" value="P:telomere maintenance via telomerase"/>
    <property type="evidence" value="ECO:0007669"/>
    <property type="project" value="TreeGrafter"/>
</dbReference>